<proteinExistence type="predicted"/>
<dbReference type="EMBL" id="JAULSV010000005">
    <property type="protein sequence ID" value="KAK0643967.1"/>
    <property type="molecule type" value="Genomic_DNA"/>
</dbReference>
<evidence type="ECO:0000313" key="2">
    <source>
        <dbReference type="Proteomes" id="UP001174936"/>
    </source>
</evidence>
<gene>
    <name evidence="1" type="ORF">B0T16DRAFT_191427</name>
</gene>
<organism evidence="1 2">
    <name type="scientific">Cercophora newfieldiana</name>
    <dbReference type="NCBI Taxonomy" id="92897"/>
    <lineage>
        <taxon>Eukaryota</taxon>
        <taxon>Fungi</taxon>
        <taxon>Dikarya</taxon>
        <taxon>Ascomycota</taxon>
        <taxon>Pezizomycotina</taxon>
        <taxon>Sordariomycetes</taxon>
        <taxon>Sordariomycetidae</taxon>
        <taxon>Sordariales</taxon>
        <taxon>Lasiosphaeriaceae</taxon>
        <taxon>Cercophora</taxon>
    </lineage>
</organism>
<reference evidence="1" key="1">
    <citation type="submission" date="2023-06" db="EMBL/GenBank/DDBJ databases">
        <title>Genome-scale phylogeny and comparative genomics of the fungal order Sordariales.</title>
        <authorList>
            <consortium name="Lawrence Berkeley National Laboratory"/>
            <person name="Hensen N."/>
            <person name="Bonometti L."/>
            <person name="Westerberg I."/>
            <person name="Brannstrom I.O."/>
            <person name="Guillou S."/>
            <person name="Cros-Aarteil S."/>
            <person name="Calhoun S."/>
            <person name="Haridas S."/>
            <person name="Kuo A."/>
            <person name="Mondo S."/>
            <person name="Pangilinan J."/>
            <person name="Riley R."/>
            <person name="Labutti K."/>
            <person name="Andreopoulos B."/>
            <person name="Lipzen A."/>
            <person name="Chen C."/>
            <person name="Yanf M."/>
            <person name="Daum C."/>
            <person name="Ng V."/>
            <person name="Clum A."/>
            <person name="Steindorff A."/>
            <person name="Ohm R."/>
            <person name="Martin F."/>
            <person name="Silar P."/>
            <person name="Natvig D."/>
            <person name="Lalanne C."/>
            <person name="Gautier V."/>
            <person name="Ament-Velasquez S.L."/>
            <person name="Kruys A."/>
            <person name="Hutchinson M.I."/>
            <person name="Powell A.J."/>
            <person name="Barry K."/>
            <person name="Miller A.N."/>
            <person name="Grigoriev I.V."/>
            <person name="Debuchy R."/>
            <person name="Gladieux P."/>
            <person name="Thoren M.H."/>
            <person name="Johannesson H."/>
        </authorList>
    </citation>
    <scope>NUCLEOTIDE SEQUENCE</scope>
    <source>
        <strain evidence="1">SMH2532-1</strain>
    </source>
</reference>
<evidence type="ECO:0000313" key="1">
    <source>
        <dbReference type="EMBL" id="KAK0643967.1"/>
    </source>
</evidence>
<accession>A0AA39Y0X2</accession>
<keyword evidence="2" id="KW-1185">Reference proteome</keyword>
<dbReference type="Proteomes" id="UP001174936">
    <property type="component" value="Unassembled WGS sequence"/>
</dbReference>
<sequence length="216" mass="23269">MDVSQDLPSLNSTYPTRDFAPQSTAGMCFVADMDDSTSDYVLTTPPSPNHGPLHSGQTEPMPAHHLANLVGFDLEKASIPRSSAANTRDIGATAVDDLESIISDTFDRLYASWGDGNLTEREDSPFKNQRSPNPVSPAVAFRVIYESERINKPTTVKGPTLGVLATAPVKRMEHFVGQQGLDGSRRDRLPNMTTAKICAAGGEHWEAGKPTCARAA</sequence>
<protein>
    <submittedName>
        <fullName evidence="1">Uncharacterized protein</fullName>
    </submittedName>
</protein>
<comment type="caution">
    <text evidence="1">The sequence shown here is derived from an EMBL/GenBank/DDBJ whole genome shotgun (WGS) entry which is preliminary data.</text>
</comment>
<dbReference type="AlphaFoldDB" id="A0AA39Y0X2"/>
<name>A0AA39Y0X2_9PEZI</name>